<dbReference type="EMBL" id="JBHRTR010000020">
    <property type="protein sequence ID" value="MFC3227243.1"/>
    <property type="molecule type" value="Genomic_DNA"/>
</dbReference>
<evidence type="ECO:0000259" key="4">
    <source>
        <dbReference type="Pfam" id="PF21075"/>
    </source>
</evidence>
<evidence type="ECO:0000256" key="1">
    <source>
        <dbReference type="ARBA" id="ARBA00023002"/>
    </source>
</evidence>
<proteinExistence type="predicted"/>
<evidence type="ECO:0000259" key="5">
    <source>
        <dbReference type="Pfam" id="PF21076"/>
    </source>
</evidence>
<dbReference type="InterPro" id="IPR048381">
    <property type="entry name" value="GDH_C"/>
</dbReference>
<dbReference type="InterPro" id="IPR028971">
    <property type="entry name" value="NAD-GDH_cat"/>
</dbReference>
<feature type="domain" description="NAD-glutamate dehydrogenase N-terminal ACT1" evidence="4">
    <location>
        <begin position="38"/>
        <end position="180"/>
    </location>
</feature>
<sequence>MDARVDEVHHEQLERVMQAAHARLDPRQAEELRAMGEASFRYIPDEDLEPERADKVYGLLLSLWKFGERRKPGSSALRVFNPRVEAVGWVSGHTVVEIVNDDMPFLVDSLAAALGRRGLRVHSLVHPILFVERDANGQRLGLRADGQPRAGGTVIAESMMHIEIDEQTDQAVLDEIEAELQVVLSDVRAAVDDWPAMLAQVDSCLAELAQAPAPVSDADRSEAQALLQWMRDNHFTFLGYREYDYREEGEALAMVAESGLGLLRDPSRRVMRQAGSDQSAADMAPEVRQFLREPRPMLILKANVRSTVHRPVHLDYIAVKRFDADGHAVGERRFIGLFTSAAYNRLPGEIPYLRGKVARILERADLPPRSHDAKALHNILDTFPRDELFQIDEDTLFRFALAILALQDRPRLRLFVRYDPFQRFASCMIFVPRDVWSSELRRRFEGILCTAFDGHVANFYTQIGDDPLARTLAIISTNPGAVPEVDLAKLEQELVRATRSWTDLLRDELTDRYGEERGLKLWREFREGIPRGYQEFVDPAHATFDVATMKEVKGGRRLALNLYRPIELPDTQCRFKLFNRDTAVVLSDVLPMIERMGLRVLEERQFRITRDLGEGARTYMIHDFLLQVDGQGIINIGAVKQDFEEAFAAVWRGEAESDGFNRLVLAAGLNWREVVILRAICKYLRQTGIAFSQDYMEEALASNPVVATDLVKLFHIRFDPQAARDREEREAQAEAVARSLAEALDAVQSLDEDRILRRFLNVVEAGLRTNFYQPGADGPYKPYLSFKVNSQLVEDMPAPVPYREIFVYAPEVEGIHLRGGPVARGGLRWSDRREDFRTEVLGLMKAQMVKNAVIVPVGSKGGFVPKRAPVGADRDAVIANGIACYKTFIRGLLDVTDNLDGADLLPPAEVVRHDGDDPYLVVAADKGTATFSDIANGIAEERGFWLGDAFASGGAAGYDHKKMGITARGAWELVKRHFRELGKNIQEEDFSVVGVGDMSGDVFGNGMLLSRHIRLLAAFDHRNIFVDPAPDPATSWVERKRLFDLPRSSWMDYDQGLLSPGGRIYDRRAKSVTLTPEIKAWLGAARDTMTPTELIRTILKAQAELLWIGGIGTYVKAAHETDAQVGDKANDSLRVNGSDLRVQVVGEGGNLGFTQAGRIEFALNGGRLNTDAVDNSAGVDCSDHEVNIKILLNAAVTSGDLTRKQRDQIMVEMTDEVARLVLQNNYLQGEAISLTEAHGPVALDSHMRFVRELERAGLLNPRLEGLPDDETLAERQAAGKGLCRPEIAVLLAYAKTTLYSELLASNLPDEPYFEADLVRYFPKLLQDRFLPEMREHKLRREIIATVTANSVVNHAGVTFVSAVKEETGASAPDIARAFAVVREVFDLHSLWAAIDALDNQVPAQCQIRMNLAARELVRNAALWFMQNRPAPISVADTVAEFGPGIRKLGECAHQYLLGEARQAFEQRRDGFVADGAPQALADRVAVLQELAAAPTIVAAANRHEHRVEDVGRFYFAFGAMIGLDWLRDTALAAGTDDYWDRIALHGLVDDMSDQQSRLAAAALAECGPEMLGGDGEAIRNWAARRGQGFARLERLMAEYRAGGGVDLARVAIVNRALDELLVGGGAG</sequence>
<dbReference type="InterPro" id="IPR049058">
    <property type="entry name" value="NAD_Glu_DH_HM2"/>
</dbReference>
<dbReference type="PIRSF" id="PIRSF036761">
    <property type="entry name" value="GDH_Mll4104"/>
    <property type="match status" value="1"/>
</dbReference>
<dbReference type="Pfam" id="PF21078">
    <property type="entry name" value="GDH_HM3"/>
    <property type="match status" value="1"/>
</dbReference>
<evidence type="ECO:0000313" key="7">
    <source>
        <dbReference type="EMBL" id="MFC3227243.1"/>
    </source>
</evidence>
<dbReference type="PANTHER" id="PTHR43403:SF1">
    <property type="entry name" value="NAD-SPECIFIC GLUTAMATE DEHYDROGENASE"/>
    <property type="match status" value="1"/>
</dbReference>
<evidence type="ECO:0000259" key="2">
    <source>
        <dbReference type="Pfam" id="PF05088"/>
    </source>
</evidence>
<organism evidence="7 8">
    <name type="scientific">Marinibaculum pumilum</name>
    <dbReference type="NCBI Taxonomy" id="1766165"/>
    <lineage>
        <taxon>Bacteria</taxon>
        <taxon>Pseudomonadati</taxon>
        <taxon>Pseudomonadota</taxon>
        <taxon>Alphaproteobacteria</taxon>
        <taxon>Rhodospirillales</taxon>
        <taxon>Rhodospirillaceae</taxon>
        <taxon>Marinibaculum</taxon>
    </lineage>
</organism>
<comment type="caution">
    <text evidence="7">The sequence shown here is derived from an EMBL/GenBank/DDBJ whole genome shotgun (WGS) entry which is preliminary data.</text>
</comment>
<evidence type="ECO:0000313" key="8">
    <source>
        <dbReference type="Proteomes" id="UP001595528"/>
    </source>
</evidence>
<dbReference type="InterPro" id="IPR049059">
    <property type="entry name" value="NAD_Glu_DH_HM1"/>
</dbReference>
<dbReference type="PANTHER" id="PTHR43403">
    <property type="entry name" value="NAD-SPECIFIC GLUTAMATE DEHYDROGENASE"/>
    <property type="match status" value="1"/>
</dbReference>
<dbReference type="InterPro" id="IPR007780">
    <property type="entry name" value="NAD_Glu_DH_bac"/>
</dbReference>
<dbReference type="Pfam" id="PF21076">
    <property type="entry name" value="GDH_ACT2"/>
    <property type="match status" value="1"/>
</dbReference>
<keyword evidence="8" id="KW-1185">Reference proteome</keyword>
<feature type="domain" description="NAD-glutamate dehydrogenase catalytic" evidence="2">
    <location>
        <begin position="740"/>
        <end position="1234"/>
    </location>
</feature>
<dbReference type="Gene3D" id="3.40.50.720">
    <property type="entry name" value="NAD(P)-binding Rossmann-like Domain"/>
    <property type="match status" value="1"/>
</dbReference>
<evidence type="ECO:0000259" key="3">
    <source>
        <dbReference type="Pfam" id="PF21074"/>
    </source>
</evidence>
<gene>
    <name evidence="7" type="ORF">ACFOGJ_08390</name>
</gene>
<dbReference type="Pfam" id="PF21073">
    <property type="entry name" value="GDH_HM1"/>
    <property type="match status" value="1"/>
</dbReference>
<dbReference type="Proteomes" id="UP001595528">
    <property type="component" value="Unassembled WGS sequence"/>
</dbReference>
<accession>A0ABV7KXV6</accession>
<dbReference type="Pfam" id="PF21075">
    <property type="entry name" value="GDH_ACT1"/>
    <property type="match status" value="1"/>
</dbReference>
<dbReference type="InterPro" id="IPR049056">
    <property type="entry name" value="NAD_Glu_DH_HM3"/>
</dbReference>
<dbReference type="Pfam" id="PF21074">
    <property type="entry name" value="GDH_C"/>
    <property type="match status" value="1"/>
</dbReference>
<evidence type="ECO:0000259" key="6">
    <source>
        <dbReference type="Pfam" id="PF21077"/>
    </source>
</evidence>
<dbReference type="RefSeq" id="WP_379899405.1">
    <property type="nucleotide sequence ID" value="NZ_JBHRTR010000020.1"/>
</dbReference>
<dbReference type="Pfam" id="PF21079">
    <property type="entry name" value="GDH_HM2"/>
    <property type="match status" value="1"/>
</dbReference>
<dbReference type="InterPro" id="IPR036291">
    <property type="entry name" value="NAD(P)-bd_dom_sf"/>
</dbReference>
<reference evidence="8" key="1">
    <citation type="journal article" date="2019" name="Int. J. Syst. Evol. Microbiol.">
        <title>The Global Catalogue of Microorganisms (GCM) 10K type strain sequencing project: providing services to taxonomists for standard genome sequencing and annotation.</title>
        <authorList>
            <consortium name="The Broad Institute Genomics Platform"/>
            <consortium name="The Broad Institute Genome Sequencing Center for Infectious Disease"/>
            <person name="Wu L."/>
            <person name="Ma J."/>
        </authorList>
    </citation>
    <scope>NUCLEOTIDE SEQUENCE [LARGE SCALE GENOMIC DNA]</scope>
    <source>
        <strain evidence="8">KCTC 42964</strain>
    </source>
</reference>
<dbReference type="InterPro" id="IPR049062">
    <property type="entry name" value="NAD_Glu_DH_ACT2"/>
</dbReference>
<dbReference type="Pfam" id="PF05088">
    <property type="entry name" value="Bac_GDH_CD"/>
    <property type="match status" value="1"/>
</dbReference>
<feature type="domain" description="NAD-glutamate dehydrogenase ACT3" evidence="6">
    <location>
        <begin position="558"/>
        <end position="636"/>
    </location>
</feature>
<dbReference type="SUPFAM" id="SSF51735">
    <property type="entry name" value="NAD(P)-binding Rossmann-fold domains"/>
    <property type="match status" value="1"/>
</dbReference>
<dbReference type="SUPFAM" id="SSF53223">
    <property type="entry name" value="Aminoacid dehydrogenase-like, N-terminal domain"/>
    <property type="match status" value="1"/>
</dbReference>
<dbReference type="InterPro" id="IPR049064">
    <property type="entry name" value="NAD_Glu_DH_ACT3"/>
</dbReference>
<name>A0ABV7KXV6_9PROT</name>
<feature type="domain" description="NAD-specific glutamate dehydrogenase C-terminal" evidence="3">
    <location>
        <begin position="1279"/>
        <end position="1618"/>
    </location>
</feature>
<protein>
    <submittedName>
        <fullName evidence="7">NAD-glutamate dehydrogenase</fullName>
    </submittedName>
</protein>
<dbReference type="InterPro" id="IPR046346">
    <property type="entry name" value="Aminoacid_DH-like_N_sf"/>
</dbReference>
<keyword evidence="1" id="KW-0560">Oxidoreductase</keyword>
<dbReference type="InterPro" id="IPR024727">
    <property type="entry name" value="NAD_Glu_DH_N_ACT1"/>
</dbReference>
<feature type="domain" description="NAD-glutamate dehydrogenase ACT2" evidence="5">
    <location>
        <begin position="413"/>
        <end position="502"/>
    </location>
</feature>
<dbReference type="Pfam" id="PF21077">
    <property type="entry name" value="GDH_ACT3"/>
    <property type="match status" value="1"/>
</dbReference>